<evidence type="ECO:0000313" key="2">
    <source>
        <dbReference type="Proteomes" id="UP000054324"/>
    </source>
</evidence>
<gene>
    <name evidence="1" type="ORF">T265_08236</name>
</gene>
<dbReference type="RefSeq" id="XP_009172247.1">
    <property type="nucleotide sequence ID" value="XM_009173983.1"/>
</dbReference>
<dbReference type="Proteomes" id="UP000054324">
    <property type="component" value="Unassembled WGS sequence"/>
</dbReference>
<keyword evidence="2" id="KW-1185">Reference proteome</keyword>
<dbReference type="STRING" id="6198.A0A074Z9S9"/>
<dbReference type="KEGG" id="ovi:T265_08236"/>
<accession>A0A074Z9S9</accession>
<sequence>MEAPFTNSRGRARAYGKLLPELFMSSVVRQCHPLSAVLVKLGIDALLKASLSAFETSGTEIILRRLDTGTEYKDNIPLLISDPSKVWVCNARYCQQAMSLRKGICWETKEVFLYELPDRTAVTLMDTIQACMAPDSNTISDVWTSYQGIETTIDVNYTHETMPSISDKMTAYELPDRPNLAIRKRKAQHTSAHIFADINEFHHNMTAVAGRLSAGFLESTNDSSGGFLAPVEDMFVDLLAYLLVRKRVEAQRGVKMNAPRYHLPVVQLAPDIATHFLGGIR</sequence>
<evidence type="ECO:0000313" key="1">
    <source>
        <dbReference type="EMBL" id="KER23991.1"/>
    </source>
</evidence>
<evidence type="ECO:0008006" key="3">
    <source>
        <dbReference type="Google" id="ProtNLM"/>
    </source>
</evidence>
<organism evidence="1 2">
    <name type="scientific">Opisthorchis viverrini</name>
    <name type="common">Southeast Asian liver fluke</name>
    <dbReference type="NCBI Taxonomy" id="6198"/>
    <lineage>
        <taxon>Eukaryota</taxon>
        <taxon>Metazoa</taxon>
        <taxon>Spiralia</taxon>
        <taxon>Lophotrochozoa</taxon>
        <taxon>Platyhelminthes</taxon>
        <taxon>Trematoda</taxon>
        <taxon>Digenea</taxon>
        <taxon>Opisthorchiida</taxon>
        <taxon>Opisthorchiata</taxon>
        <taxon>Opisthorchiidae</taxon>
        <taxon>Opisthorchis</taxon>
    </lineage>
</organism>
<name>A0A074Z9S9_OPIVI</name>
<dbReference type="EMBL" id="KL596827">
    <property type="protein sequence ID" value="KER23991.1"/>
    <property type="molecule type" value="Genomic_DNA"/>
</dbReference>
<proteinExistence type="predicted"/>
<dbReference type="CTD" id="20322415"/>
<dbReference type="AlphaFoldDB" id="A0A074Z9S9"/>
<dbReference type="OrthoDB" id="5862080at2759"/>
<protein>
    <recommendedName>
        <fullName evidence="3">ISXO2-like transposase domain-containing protein</fullName>
    </recommendedName>
</protein>
<dbReference type="GeneID" id="20322415"/>
<reference evidence="1 2" key="1">
    <citation type="submission" date="2013-11" db="EMBL/GenBank/DDBJ databases">
        <title>Opisthorchis viverrini - life in the bile duct.</title>
        <authorList>
            <person name="Young N.D."/>
            <person name="Nagarajan N."/>
            <person name="Lin S.J."/>
            <person name="Korhonen P.K."/>
            <person name="Jex A.R."/>
            <person name="Hall R.S."/>
            <person name="Safavi-Hemami H."/>
            <person name="Kaewkong W."/>
            <person name="Bertrand D."/>
            <person name="Gao S."/>
            <person name="Seet Q."/>
            <person name="Wongkham S."/>
            <person name="Teh B.T."/>
            <person name="Wongkham C."/>
            <person name="Intapan P.M."/>
            <person name="Maleewong W."/>
            <person name="Yang X."/>
            <person name="Hu M."/>
            <person name="Wang Z."/>
            <person name="Hofmann A."/>
            <person name="Sternberg P.W."/>
            <person name="Tan P."/>
            <person name="Wang J."/>
            <person name="Gasser R.B."/>
        </authorList>
    </citation>
    <scope>NUCLEOTIDE SEQUENCE [LARGE SCALE GENOMIC DNA]</scope>
</reference>